<dbReference type="AlphaFoldDB" id="A0A2P2N0Z7"/>
<sequence length="41" mass="4797">MRALLLQTSFPVCLQSLGNLVQEWTTKRWMPLFQSSGERWG</sequence>
<proteinExistence type="predicted"/>
<reference evidence="1" key="1">
    <citation type="submission" date="2018-02" db="EMBL/GenBank/DDBJ databases">
        <title>Rhizophora mucronata_Transcriptome.</title>
        <authorList>
            <person name="Meera S.P."/>
            <person name="Sreeshan A."/>
            <person name="Augustine A."/>
        </authorList>
    </citation>
    <scope>NUCLEOTIDE SEQUENCE</scope>
    <source>
        <tissue evidence="1">Leaf</tissue>
    </source>
</reference>
<dbReference type="EMBL" id="GGEC01055634">
    <property type="protein sequence ID" value="MBX36118.1"/>
    <property type="molecule type" value="Transcribed_RNA"/>
</dbReference>
<organism evidence="1">
    <name type="scientific">Rhizophora mucronata</name>
    <name type="common">Asiatic mangrove</name>
    <dbReference type="NCBI Taxonomy" id="61149"/>
    <lineage>
        <taxon>Eukaryota</taxon>
        <taxon>Viridiplantae</taxon>
        <taxon>Streptophyta</taxon>
        <taxon>Embryophyta</taxon>
        <taxon>Tracheophyta</taxon>
        <taxon>Spermatophyta</taxon>
        <taxon>Magnoliopsida</taxon>
        <taxon>eudicotyledons</taxon>
        <taxon>Gunneridae</taxon>
        <taxon>Pentapetalae</taxon>
        <taxon>rosids</taxon>
        <taxon>fabids</taxon>
        <taxon>Malpighiales</taxon>
        <taxon>Rhizophoraceae</taxon>
        <taxon>Rhizophora</taxon>
    </lineage>
</organism>
<evidence type="ECO:0000313" key="1">
    <source>
        <dbReference type="EMBL" id="MBX36118.1"/>
    </source>
</evidence>
<name>A0A2P2N0Z7_RHIMU</name>
<accession>A0A2P2N0Z7</accession>
<protein>
    <submittedName>
        <fullName evidence="1">Uncharacterized protein</fullName>
    </submittedName>
</protein>